<evidence type="ECO:0000259" key="19">
    <source>
        <dbReference type="PROSITE" id="PS50878"/>
    </source>
</evidence>
<keyword evidence="9" id="KW-0378">Hydrolase</keyword>
<dbReference type="GO" id="GO:0003887">
    <property type="term" value="F:DNA-directed DNA polymerase activity"/>
    <property type="evidence" value="ECO:0007669"/>
    <property type="project" value="UniProtKB-KW"/>
</dbReference>
<dbReference type="GO" id="GO:0003723">
    <property type="term" value="F:RNA binding"/>
    <property type="evidence" value="ECO:0007669"/>
    <property type="project" value="UniProtKB-KW"/>
</dbReference>
<keyword evidence="15" id="KW-0238">DNA-binding</keyword>
<dbReference type="InterPro" id="IPR000953">
    <property type="entry name" value="Chromo/chromo_shadow_dom"/>
</dbReference>
<gene>
    <name evidence="21" type="ORF">TRAPUB_10210</name>
</gene>
<feature type="domain" description="Integrase catalytic" evidence="20">
    <location>
        <begin position="1208"/>
        <end position="1370"/>
    </location>
</feature>
<keyword evidence="3" id="KW-0808">Transferase</keyword>
<keyword evidence="16" id="KW-0233">DNA recombination</keyword>
<feature type="region of interest" description="Disordered" evidence="17">
    <location>
        <begin position="215"/>
        <end position="251"/>
    </location>
</feature>
<feature type="compositionally biased region" description="Low complexity" evidence="17">
    <location>
        <begin position="229"/>
        <end position="245"/>
    </location>
</feature>
<dbReference type="GO" id="GO:0003677">
    <property type="term" value="F:DNA binding"/>
    <property type="evidence" value="ECO:0007669"/>
    <property type="project" value="UniProtKB-KW"/>
</dbReference>
<dbReference type="InterPro" id="IPR050951">
    <property type="entry name" value="Retrovirus_Pol_polyprotein"/>
</dbReference>
<dbReference type="GO" id="GO:0006508">
    <property type="term" value="P:proteolysis"/>
    <property type="evidence" value="ECO:0007669"/>
    <property type="project" value="UniProtKB-KW"/>
</dbReference>
<keyword evidence="13" id="KW-0695">RNA-directed DNA polymerase</keyword>
<dbReference type="SUPFAM" id="SSF53098">
    <property type="entry name" value="Ribonuclease H-like"/>
    <property type="match status" value="1"/>
</dbReference>
<dbReference type="Pfam" id="PF24626">
    <property type="entry name" value="SH3_Tf2-1"/>
    <property type="match status" value="1"/>
</dbReference>
<evidence type="ECO:0000313" key="21">
    <source>
        <dbReference type="EMBL" id="OJT13242.1"/>
    </source>
</evidence>
<sequence>MYDARNDPVLGRYTTAVNASGEATVIHLNLKTVPSLTAGRVTPAALFSWEAGCRQYFRHKSVEEKNQVAFVSGGLQDPRMMDWWMTNAPELEVLSFKEFMAKLRAQWLPANWANEIVTSMFQNKQKDEDSFDVWVTSLEKQNVYLRDTPHRFTDTALRGLISATACEEMRMLMLRSEYFALTEYASWKAALSAFDNEHLTNRARRFREFEQFTRSKSAPSGKLRSATLSSTTGSSGNSGSSGSGNKATHRWPALTDAEKKILGDNDGCYKCRRIDVNHQSRECPNGFPTLAGYKTPAEQLKAKSLSKGEQRKVAAVIVEEGPNEKITVAAVNAGSPDSPLAACSGILSDGDSSDDDVRNSSFTSPHVTWRVQIKSPSDCSEVVALIDTGSPLVLIREDTVARLQLRRRKLHTPTTLGNAFNGESSVAKEWCKLTVTTSDGSWTSVSVQALIVPVLCSPLILGTPFLSRNQILVDVSNSALWHPASGRDLTIPLPRSLDAKKPTAREHREDALAQRELREEYRYLQARFSLTQHRDVVRQLKTQFGEEQTPTSMPPVNCVAAVRERVEELAFLDSLKREDAAMKSNFADCFPSDIPHLDNLPKDEYHHIRLKDPNMTIVRRQYDCPKKYREAWKTLLDQHVLAGRLRPFSSPYASPCFLIPKSDPDALPRWVNDYRALNANTIPDVYPLPSIQDILSDCGKGKIWAKLDMTNSFFQTHVAESDIKYTAVTTPFGLFEWTVMPQGARNAPSTHQRRMYNALRPLIGKICHVYLDDIIIWSNSLAEHRRNVRRVLQTLRDHKLYCSLKKTDLFCVDLRFLGHRISRAGIQPDGEKIAKITDWPTPFLPHLAELTATLNPLTTKEAEKDFAWTTSHEEAFVAIKQLVLGHECLTVIDHANMGDNKVFVATDASDFCTGAVLMYGPSIETTRPVAFESCQLKAAELNYPVHEKELLAIVRAMKKWRVDLLGVPFTVLTDHRTLENFTTQKHLSRRQARWQEFLGQYDYQIAYIKGDLNTAADALSRLSCPTVDTESLGSNVVAELHLVKGVLNGLTGTKHAHVTVRPPSVAASTLRVSSDPAWLMRIQRGYAEDKWCMRLLHMLTGGQGDVIALLNSDELNGRSSCGVSVRNRLLFVGDRLCIPRVSDLREGIFRLAHDSLGHFGFDKSYEAIRADYFWPKMRTELESLYIPSCDACQCNKGNTRKPAGPLHPLPVPDGRCDSVAIDFIGALPDDGGFNCIATMTDCLGSELRFVPCRTDISAEDFAGIFFQHWYCENGLPLNIVSDRDKLFVSRFWKALHKLMGVKLNMSTAFHPETDGSSERSNKTVVQMLRYHVARNQSSWVRALPLIRFQLMSTVNASTGYTPFHLRHGRSPRVVPPIFEEDVATATSTTDVVGVEAALAVLCRLETNVMEAQDSLLMAKSSQAFFANSARGPDLRFSVGDRVLLSTFHRQREYMQRGSHRVAKFMVRFDGPFTITRANPDTSTYSLDLPASMNIFPTFHSSLLRPYLGNDDVAFPRRANPEPGPIVTAHGEEEFFVEKILDRHRVGRGWQYLVRWLGYGPGSDSWLPGREVDELAALDDYLRENNLAA</sequence>
<evidence type="ECO:0000256" key="7">
    <source>
        <dbReference type="ARBA" id="ARBA00022750"/>
    </source>
</evidence>
<dbReference type="Gene3D" id="2.40.70.10">
    <property type="entry name" value="Acid Proteases"/>
    <property type="match status" value="1"/>
</dbReference>
<keyword evidence="5" id="KW-0540">Nuclease</keyword>
<evidence type="ECO:0000256" key="10">
    <source>
        <dbReference type="ARBA" id="ARBA00022842"/>
    </source>
</evidence>
<dbReference type="GO" id="GO:0004190">
    <property type="term" value="F:aspartic-type endopeptidase activity"/>
    <property type="evidence" value="ECO:0007669"/>
    <property type="project" value="UniProtKB-KW"/>
</dbReference>
<accession>A0A1M2W0E6</accession>
<dbReference type="InterPro" id="IPR041588">
    <property type="entry name" value="Integrase_H2C2"/>
</dbReference>
<dbReference type="GO" id="GO:0046872">
    <property type="term" value="F:metal ion binding"/>
    <property type="evidence" value="ECO:0007669"/>
    <property type="project" value="UniProtKB-KW"/>
</dbReference>
<evidence type="ECO:0000256" key="12">
    <source>
        <dbReference type="ARBA" id="ARBA00022908"/>
    </source>
</evidence>
<evidence type="ECO:0000256" key="8">
    <source>
        <dbReference type="ARBA" id="ARBA00022759"/>
    </source>
</evidence>
<dbReference type="CDD" id="cd18970">
    <property type="entry name" value="CD_POL_like"/>
    <property type="match status" value="1"/>
</dbReference>
<dbReference type="InterPro" id="IPR043502">
    <property type="entry name" value="DNA/RNA_pol_sf"/>
</dbReference>
<evidence type="ECO:0000256" key="1">
    <source>
        <dbReference type="ARBA" id="ARBA00012493"/>
    </source>
</evidence>
<dbReference type="InterPro" id="IPR000477">
    <property type="entry name" value="RT_dom"/>
</dbReference>
<evidence type="ECO:0000256" key="16">
    <source>
        <dbReference type="ARBA" id="ARBA00023172"/>
    </source>
</evidence>
<keyword evidence="22" id="KW-1185">Reference proteome</keyword>
<dbReference type="GO" id="GO:0003964">
    <property type="term" value="F:RNA-directed DNA polymerase activity"/>
    <property type="evidence" value="ECO:0007669"/>
    <property type="project" value="UniProtKB-KW"/>
</dbReference>
<comment type="caution">
    <text evidence="21">The sequence shown here is derived from an EMBL/GenBank/DDBJ whole genome shotgun (WGS) entry which is preliminary data.</text>
</comment>
<dbReference type="InterPro" id="IPR016197">
    <property type="entry name" value="Chromo-like_dom_sf"/>
</dbReference>
<evidence type="ECO:0000259" key="18">
    <source>
        <dbReference type="PROSITE" id="PS50013"/>
    </source>
</evidence>
<proteinExistence type="predicted"/>
<dbReference type="OrthoDB" id="2797467at2759"/>
<dbReference type="Gene3D" id="1.10.340.70">
    <property type="match status" value="1"/>
</dbReference>
<keyword evidence="11" id="KW-0694">RNA-binding</keyword>
<dbReference type="SUPFAM" id="SSF54160">
    <property type="entry name" value="Chromo domain-like"/>
    <property type="match status" value="1"/>
</dbReference>
<dbReference type="GO" id="GO:0006338">
    <property type="term" value="P:chromatin remodeling"/>
    <property type="evidence" value="ECO:0007669"/>
    <property type="project" value="UniProtKB-ARBA"/>
</dbReference>
<reference evidence="21 22" key="1">
    <citation type="submission" date="2016-10" db="EMBL/GenBank/DDBJ databases">
        <title>Genome sequence of the basidiomycete white-rot fungus Trametes pubescens.</title>
        <authorList>
            <person name="Makela M.R."/>
            <person name="Granchi Z."/>
            <person name="Peng M."/>
            <person name="De Vries R.P."/>
            <person name="Grigoriev I."/>
            <person name="Riley R."/>
            <person name="Hilden K."/>
        </authorList>
    </citation>
    <scope>NUCLEOTIDE SEQUENCE [LARGE SCALE GENOMIC DNA]</scope>
    <source>
        <strain evidence="21 22">FBCC735</strain>
    </source>
</reference>
<evidence type="ECO:0000313" key="22">
    <source>
        <dbReference type="Proteomes" id="UP000184267"/>
    </source>
</evidence>
<dbReference type="CDD" id="cd01647">
    <property type="entry name" value="RT_LTR"/>
    <property type="match status" value="1"/>
</dbReference>
<evidence type="ECO:0000256" key="9">
    <source>
        <dbReference type="ARBA" id="ARBA00022801"/>
    </source>
</evidence>
<dbReference type="Gene3D" id="3.10.10.10">
    <property type="entry name" value="HIV Type 1 Reverse Transcriptase, subunit A, domain 1"/>
    <property type="match status" value="1"/>
</dbReference>
<dbReference type="OMA" id="RVITWIA"/>
<dbReference type="Proteomes" id="UP000184267">
    <property type="component" value="Unassembled WGS sequence"/>
</dbReference>
<dbReference type="CDD" id="cd00303">
    <property type="entry name" value="retropepsin_like"/>
    <property type="match status" value="1"/>
</dbReference>
<dbReference type="EC" id="2.7.7.49" evidence="1"/>
<dbReference type="GO" id="GO:0004519">
    <property type="term" value="F:endonuclease activity"/>
    <property type="evidence" value="ECO:0007669"/>
    <property type="project" value="UniProtKB-KW"/>
</dbReference>
<dbReference type="PANTHER" id="PTHR37984:SF5">
    <property type="entry name" value="PROTEIN NYNRIN-LIKE"/>
    <property type="match status" value="1"/>
</dbReference>
<dbReference type="Gene3D" id="3.30.70.270">
    <property type="match status" value="1"/>
</dbReference>
<dbReference type="EMBL" id="MNAD01000419">
    <property type="protein sequence ID" value="OJT13242.1"/>
    <property type="molecule type" value="Genomic_DNA"/>
</dbReference>
<dbReference type="PROSITE" id="PS50013">
    <property type="entry name" value="CHROMO_2"/>
    <property type="match status" value="1"/>
</dbReference>
<name>A0A1M2W0E6_TRAPU</name>
<evidence type="ECO:0000256" key="14">
    <source>
        <dbReference type="ARBA" id="ARBA00022932"/>
    </source>
</evidence>
<dbReference type="InterPro" id="IPR021109">
    <property type="entry name" value="Peptidase_aspartic_dom_sf"/>
</dbReference>
<keyword evidence="4" id="KW-0548">Nucleotidyltransferase</keyword>
<evidence type="ECO:0000256" key="11">
    <source>
        <dbReference type="ARBA" id="ARBA00022884"/>
    </source>
</evidence>
<dbReference type="GO" id="GO:0015074">
    <property type="term" value="P:DNA integration"/>
    <property type="evidence" value="ECO:0007669"/>
    <property type="project" value="UniProtKB-KW"/>
</dbReference>
<dbReference type="InterPro" id="IPR056924">
    <property type="entry name" value="SH3_Tf2-1"/>
</dbReference>
<evidence type="ECO:0000256" key="5">
    <source>
        <dbReference type="ARBA" id="ARBA00022722"/>
    </source>
</evidence>
<keyword evidence="7" id="KW-0064">Aspartyl protease</keyword>
<evidence type="ECO:0000256" key="17">
    <source>
        <dbReference type="SAM" id="MobiDB-lite"/>
    </source>
</evidence>
<dbReference type="InterPro" id="IPR023780">
    <property type="entry name" value="Chromo_domain"/>
</dbReference>
<dbReference type="SMART" id="SM00298">
    <property type="entry name" value="CHROMO"/>
    <property type="match status" value="1"/>
</dbReference>
<keyword evidence="8" id="KW-0255">Endonuclease</keyword>
<organism evidence="21 22">
    <name type="scientific">Trametes pubescens</name>
    <name type="common">White-rot fungus</name>
    <dbReference type="NCBI Taxonomy" id="154538"/>
    <lineage>
        <taxon>Eukaryota</taxon>
        <taxon>Fungi</taxon>
        <taxon>Dikarya</taxon>
        <taxon>Basidiomycota</taxon>
        <taxon>Agaricomycotina</taxon>
        <taxon>Agaricomycetes</taxon>
        <taxon>Polyporales</taxon>
        <taxon>Polyporaceae</taxon>
        <taxon>Trametes</taxon>
    </lineage>
</organism>
<dbReference type="Gene3D" id="3.30.420.10">
    <property type="entry name" value="Ribonuclease H-like superfamily/Ribonuclease H"/>
    <property type="match status" value="1"/>
</dbReference>
<evidence type="ECO:0000256" key="15">
    <source>
        <dbReference type="ARBA" id="ARBA00023125"/>
    </source>
</evidence>
<keyword evidence="2" id="KW-0645">Protease</keyword>
<dbReference type="Pfam" id="PF00385">
    <property type="entry name" value="Chromo"/>
    <property type="match status" value="1"/>
</dbReference>
<feature type="domain" description="Chromo" evidence="18">
    <location>
        <begin position="1534"/>
        <end position="1588"/>
    </location>
</feature>
<feature type="domain" description="Reverse transcriptase" evidence="19">
    <location>
        <begin position="640"/>
        <end position="821"/>
    </location>
</feature>
<dbReference type="Pfam" id="PF00078">
    <property type="entry name" value="RVT_1"/>
    <property type="match status" value="1"/>
</dbReference>
<dbReference type="Pfam" id="PF17917">
    <property type="entry name" value="RT_RNaseH"/>
    <property type="match status" value="1"/>
</dbReference>
<keyword evidence="12" id="KW-0229">DNA integration</keyword>
<dbReference type="Gene3D" id="2.40.50.40">
    <property type="match status" value="1"/>
</dbReference>
<dbReference type="CDD" id="cd09274">
    <property type="entry name" value="RNase_HI_RT_Ty3"/>
    <property type="match status" value="1"/>
</dbReference>
<keyword evidence="10" id="KW-0460">Magnesium</keyword>
<dbReference type="Pfam" id="PF13650">
    <property type="entry name" value="Asp_protease_2"/>
    <property type="match status" value="1"/>
</dbReference>
<evidence type="ECO:0000256" key="13">
    <source>
        <dbReference type="ARBA" id="ARBA00022918"/>
    </source>
</evidence>
<dbReference type="PROSITE" id="PS50994">
    <property type="entry name" value="INTEGRASE"/>
    <property type="match status" value="1"/>
</dbReference>
<dbReference type="GO" id="GO:0006310">
    <property type="term" value="P:DNA recombination"/>
    <property type="evidence" value="ECO:0007669"/>
    <property type="project" value="UniProtKB-KW"/>
</dbReference>
<dbReference type="GO" id="GO:0005634">
    <property type="term" value="C:nucleus"/>
    <property type="evidence" value="ECO:0007669"/>
    <property type="project" value="UniProtKB-ARBA"/>
</dbReference>
<dbReference type="SUPFAM" id="SSF56672">
    <property type="entry name" value="DNA/RNA polymerases"/>
    <property type="match status" value="1"/>
</dbReference>
<dbReference type="Pfam" id="PF17921">
    <property type="entry name" value="Integrase_H2C2"/>
    <property type="match status" value="1"/>
</dbReference>
<evidence type="ECO:0000256" key="4">
    <source>
        <dbReference type="ARBA" id="ARBA00022695"/>
    </source>
</evidence>
<keyword evidence="14" id="KW-0239">DNA-directed DNA polymerase</keyword>
<dbReference type="InterPro" id="IPR041373">
    <property type="entry name" value="RT_RNaseH"/>
</dbReference>
<dbReference type="PROSITE" id="PS50878">
    <property type="entry name" value="RT_POL"/>
    <property type="match status" value="1"/>
</dbReference>
<dbReference type="STRING" id="154538.A0A1M2W0E6"/>
<keyword evidence="6" id="KW-0479">Metal-binding</keyword>
<evidence type="ECO:0000256" key="2">
    <source>
        <dbReference type="ARBA" id="ARBA00022670"/>
    </source>
</evidence>
<dbReference type="InterPro" id="IPR012337">
    <property type="entry name" value="RNaseH-like_sf"/>
</dbReference>
<dbReference type="InterPro" id="IPR001584">
    <property type="entry name" value="Integrase_cat-core"/>
</dbReference>
<evidence type="ECO:0000256" key="3">
    <source>
        <dbReference type="ARBA" id="ARBA00022679"/>
    </source>
</evidence>
<evidence type="ECO:0000259" key="20">
    <source>
        <dbReference type="PROSITE" id="PS50994"/>
    </source>
</evidence>
<protein>
    <recommendedName>
        <fullName evidence="1">RNA-directed DNA polymerase</fullName>
        <ecNumber evidence="1">2.7.7.49</ecNumber>
    </recommendedName>
</protein>
<dbReference type="PANTHER" id="PTHR37984">
    <property type="entry name" value="PROTEIN CBG26694"/>
    <property type="match status" value="1"/>
</dbReference>
<dbReference type="InterPro" id="IPR036397">
    <property type="entry name" value="RNaseH_sf"/>
</dbReference>
<dbReference type="InterPro" id="IPR043128">
    <property type="entry name" value="Rev_trsase/Diguanyl_cyclase"/>
</dbReference>
<evidence type="ECO:0000256" key="6">
    <source>
        <dbReference type="ARBA" id="ARBA00022723"/>
    </source>
</evidence>